<name>A0ABS4PYS6_9PSEU</name>
<dbReference type="CDD" id="cd06267">
    <property type="entry name" value="PBP1_LacI_sugar_binding-like"/>
    <property type="match status" value="1"/>
</dbReference>
<comment type="caution">
    <text evidence="6">The sequence shown here is derived from an EMBL/GenBank/DDBJ whole genome shotgun (WGS) entry which is preliminary data.</text>
</comment>
<dbReference type="InterPro" id="IPR010982">
    <property type="entry name" value="Lambda_DNA-bd_dom_sf"/>
</dbReference>
<feature type="region of interest" description="Disordered" evidence="4">
    <location>
        <begin position="312"/>
        <end position="335"/>
    </location>
</feature>
<proteinExistence type="predicted"/>
<evidence type="ECO:0000313" key="6">
    <source>
        <dbReference type="EMBL" id="MBP2184581.1"/>
    </source>
</evidence>
<dbReference type="Proteomes" id="UP000741013">
    <property type="component" value="Unassembled WGS sequence"/>
</dbReference>
<dbReference type="SUPFAM" id="SSF47413">
    <property type="entry name" value="lambda repressor-like DNA-binding domains"/>
    <property type="match status" value="1"/>
</dbReference>
<dbReference type="InterPro" id="IPR046335">
    <property type="entry name" value="LacI/GalR-like_sensor"/>
</dbReference>
<dbReference type="InterPro" id="IPR028082">
    <property type="entry name" value="Peripla_BP_I"/>
</dbReference>
<accession>A0ABS4PYS6</accession>
<evidence type="ECO:0000256" key="2">
    <source>
        <dbReference type="ARBA" id="ARBA00023125"/>
    </source>
</evidence>
<feature type="domain" description="HTH lacI-type" evidence="5">
    <location>
        <begin position="6"/>
        <end position="60"/>
    </location>
</feature>
<dbReference type="Gene3D" id="3.40.50.2300">
    <property type="match status" value="2"/>
</dbReference>
<dbReference type="PROSITE" id="PS00356">
    <property type="entry name" value="HTH_LACI_1"/>
    <property type="match status" value="1"/>
</dbReference>
<reference evidence="6 7" key="1">
    <citation type="submission" date="2021-03" db="EMBL/GenBank/DDBJ databases">
        <title>Sequencing the genomes of 1000 actinobacteria strains.</title>
        <authorList>
            <person name="Klenk H.-P."/>
        </authorList>
    </citation>
    <scope>NUCLEOTIDE SEQUENCE [LARGE SCALE GENOMIC DNA]</scope>
    <source>
        <strain evidence="6 7">DSM 45510</strain>
    </source>
</reference>
<dbReference type="Pfam" id="PF00356">
    <property type="entry name" value="LacI"/>
    <property type="match status" value="1"/>
</dbReference>
<dbReference type="SUPFAM" id="SSF53822">
    <property type="entry name" value="Periplasmic binding protein-like I"/>
    <property type="match status" value="1"/>
</dbReference>
<evidence type="ECO:0000256" key="3">
    <source>
        <dbReference type="ARBA" id="ARBA00023163"/>
    </source>
</evidence>
<protein>
    <submittedName>
        <fullName evidence="6">DNA-binding LacI/PurR family transcriptional regulator</fullName>
    </submittedName>
</protein>
<keyword evidence="3" id="KW-0804">Transcription</keyword>
<dbReference type="PANTHER" id="PTHR30146">
    <property type="entry name" value="LACI-RELATED TRANSCRIPTIONAL REPRESSOR"/>
    <property type="match status" value="1"/>
</dbReference>
<organism evidence="6 7">
    <name type="scientific">Amycolatopsis magusensis</name>
    <dbReference type="NCBI Taxonomy" id="882444"/>
    <lineage>
        <taxon>Bacteria</taxon>
        <taxon>Bacillati</taxon>
        <taxon>Actinomycetota</taxon>
        <taxon>Actinomycetes</taxon>
        <taxon>Pseudonocardiales</taxon>
        <taxon>Pseudonocardiaceae</taxon>
        <taxon>Amycolatopsis</taxon>
    </lineage>
</organism>
<sequence>MPAKRPTIADIARAAGVSTGAVSYALNNQRGVSENTRRRIHEIAATLGWVPNTAARVLSGGPAGAIGLVVDRPARVLGIEPYFMQLISGIQAALAGGPTSLLLQVTDNAPAQLAIYRRWWAERRVDGILLVDLLVDDPRVELVTDLGLPAVILGEPQADLGLSSVWTDDEKAMAFVVDYLTTLGHREIVRVAGPEEFVHTQRRTAAFLAATAGLPGARVLTAADYSDDAASRITRRLLTGQRAPTALVFDNDVMAVAAVGVATELGLDVPGRVSVVAWDDSALCRLVRPALTAVRRPTAERGAAAVTLLLHPGDGPSQVKTADPELRVRSSTGPA</sequence>
<evidence type="ECO:0000259" key="5">
    <source>
        <dbReference type="PROSITE" id="PS50932"/>
    </source>
</evidence>
<gene>
    <name evidence="6" type="ORF">JOM49_006107</name>
</gene>
<dbReference type="Gene3D" id="1.10.260.40">
    <property type="entry name" value="lambda repressor-like DNA-binding domains"/>
    <property type="match status" value="1"/>
</dbReference>
<dbReference type="CDD" id="cd01392">
    <property type="entry name" value="HTH_LacI"/>
    <property type="match status" value="1"/>
</dbReference>
<keyword evidence="7" id="KW-1185">Reference proteome</keyword>
<dbReference type="InterPro" id="IPR000843">
    <property type="entry name" value="HTH_LacI"/>
</dbReference>
<keyword evidence="2 6" id="KW-0238">DNA-binding</keyword>
<evidence type="ECO:0000256" key="1">
    <source>
        <dbReference type="ARBA" id="ARBA00023015"/>
    </source>
</evidence>
<keyword evidence="1" id="KW-0805">Transcription regulation</keyword>
<evidence type="ECO:0000256" key="4">
    <source>
        <dbReference type="SAM" id="MobiDB-lite"/>
    </source>
</evidence>
<evidence type="ECO:0000313" key="7">
    <source>
        <dbReference type="Proteomes" id="UP000741013"/>
    </source>
</evidence>
<dbReference type="GO" id="GO:0003677">
    <property type="term" value="F:DNA binding"/>
    <property type="evidence" value="ECO:0007669"/>
    <property type="project" value="UniProtKB-KW"/>
</dbReference>
<dbReference type="SMART" id="SM00354">
    <property type="entry name" value="HTH_LACI"/>
    <property type="match status" value="1"/>
</dbReference>
<dbReference type="EMBL" id="JAGGMS010000001">
    <property type="protein sequence ID" value="MBP2184581.1"/>
    <property type="molecule type" value="Genomic_DNA"/>
</dbReference>
<dbReference type="PROSITE" id="PS50932">
    <property type="entry name" value="HTH_LACI_2"/>
    <property type="match status" value="1"/>
</dbReference>
<dbReference type="RefSeq" id="WP_209667582.1">
    <property type="nucleotide sequence ID" value="NZ_JAGGMS010000001.1"/>
</dbReference>
<dbReference type="Pfam" id="PF13377">
    <property type="entry name" value="Peripla_BP_3"/>
    <property type="match status" value="1"/>
</dbReference>
<dbReference type="PANTHER" id="PTHR30146:SF155">
    <property type="entry name" value="ALANINE RACEMASE"/>
    <property type="match status" value="1"/>
</dbReference>